<dbReference type="GO" id="GO:0005634">
    <property type="term" value="C:nucleus"/>
    <property type="evidence" value="ECO:0007669"/>
    <property type="project" value="TreeGrafter"/>
</dbReference>
<feature type="compositionally biased region" description="Basic and acidic residues" evidence="3">
    <location>
        <begin position="262"/>
        <end position="273"/>
    </location>
</feature>
<dbReference type="Gene3D" id="3.30.420.40">
    <property type="match status" value="2"/>
</dbReference>
<dbReference type="SUPFAM" id="SSF53067">
    <property type="entry name" value="Actin-like ATPase domain"/>
    <property type="match status" value="1"/>
</dbReference>
<evidence type="ECO:0000313" key="4">
    <source>
        <dbReference type="EMBL" id="CDF34098.1"/>
    </source>
</evidence>
<feature type="region of interest" description="Disordered" evidence="3">
    <location>
        <begin position="194"/>
        <end position="273"/>
    </location>
</feature>
<dbReference type="EMBL" id="HG001673">
    <property type="protein sequence ID" value="CDF34098.1"/>
    <property type="molecule type" value="Genomic_DNA"/>
</dbReference>
<reference evidence="5" key="1">
    <citation type="journal article" date="2013" name="Proc. Natl. Acad. Sci. U.S.A.">
        <title>Genome structure and metabolic features in the red seaweed Chondrus crispus shed light on evolution of the Archaeplastida.</title>
        <authorList>
            <person name="Collen J."/>
            <person name="Porcel B."/>
            <person name="Carre W."/>
            <person name="Ball S.G."/>
            <person name="Chaparro C."/>
            <person name="Tonon T."/>
            <person name="Barbeyron T."/>
            <person name="Michel G."/>
            <person name="Noel B."/>
            <person name="Valentin K."/>
            <person name="Elias M."/>
            <person name="Artiguenave F."/>
            <person name="Arun A."/>
            <person name="Aury J.M."/>
            <person name="Barbosa-Neto J.F."/>
            <person name="Bothwell J.H."/>
            <person name="Bouget F.Y."/>
            <person name="Brillet L."/>
            <person name="Cabello-Hurtado F."/>
            <person name="Capella-Gutierrez S."/>
            <person name="Charrier B."/>
            <person name="Cladiere L."/>
            <person name="Cock J.M."/>
            <person name="Coelho S.M."/>
            <person name="Colleoni C."/>
            <person name="Czjzek M."/>
            <person name="Da Silva C."/>
            <person name="Delage L."/>
            <person name="Denoeud F."/>
            <person name="Deschamps P."/>
            <person name="Dittami S.M."/>
            <person name="Gabaldon T."/>
            <person name="Gachon C.M."/>
            <person name="Groisillier A."/>
            <person name="Herve C."/>
            <person name="Jabbari K."/>
            <person name="Katinka M."/>
            <person name="Kloareg B."/>
            <person name="Kowalczyk N."/>
            <person name="Labadie K."/>
            <person name="Leblanc C."/>
            <person name="Lopez P.J."/>
            <person name="McLachlan D.H."/>
            <person name="Meslet-Cladiere L."/>
            <person name="Moustafa A."/>
            <person name="Nehr Z."/>
            <person name="Nyvall Collen P."/>
            <person name="Panaud O."/>
            <person name="Partensky F."/>
            <person name="Poulain J."/>
            <person name="Rensing S.A."/>
            <person name="Rousvoal S."/>
            <person name="Samson G."/>
            <person name="Symeonidi A."/>
            <person name="Weissenbach J."/>
            <person name="Zambounis A."/>
            <person name="Wincker P."/>
            <person name="Boyen C."/>
        </authorList>
    </citation>
    <scope>NUCLEOTIDE SEQUENCE [LARGE SCALE GENOMIC DNA]</scope>
    <source>
        <strain evidence="5">cv. Stackhouse</strain>
    </source>
</reference>
<dbReference type="GeneID" id="17321634"/>
<sequence length="416" mass="44920">MARLNLECLMNDVDVKGAIKRDELEELAVPLVERIHAVCEKAIADAGLKPDEHLAAVEIVGGSTRVPAFKAAITDAFAKVGAPIRTTLNADECIARGCALMSAMLSPAFKVRDGNLIPCLKAMTFKSPGPLTINVRYSDPTTLPVGEEAAQICSYLVDAPLDPEAKVRTKIRVTANGTVEVASAQLMKEVEVEEEVSVEKVEEKPNGTTTAETANGAPASDTPMTDAPADGIAKTDGTPDGKPEEPAAQAAPAVPPAPAAEPAKEEPPATEKRLVKKIKSSDLGLTRLPGIGHGMTTELVMAATEEEAKMRANDLYIRERSEAMNSLEAYVYDLRNRIDPYGGDLKDFGSDEVRNTLKADLDNTEEWIYSEEAEAASKIAFVQKKNELVEKASKLFYRKKEFEERPVRVSVLETSI</sequence>
<dbReference type="Pfam" id="PF00012">
    <property type="entry name" value="HSP70"/>
    <property type="match status" value="2"/>
</dbReference>
<keyword evidence="5" id="KW-1185">Reference proteome</keyword>
<dbReference type="InterPro" id="IPR043129">
    <property type="entry name" value="ATPase_NBD"/>
</dbReference>
<dbReference type="InterPro" id="IPR029048">
    <property type="entry name" value="HSP70_C_sf"/>
</dbReference>
<evidence type="ECO:0000313" key="5">
    <source>
        <dbReference type="Proteomes" id="UP000012073"/>
    </source>
</evidence>
<dbReference type="GO" id="GO:0140662">
    <property type="term" value="F:ATP-dependent protein folding chaperone"/>
    <property type="evidence" value="ECO:0007669"/>
    <property type="project" value="InterPro"/>
</dbReference>
<name>R7Q8H9_CHOCR</name>
<dbReference type="PANTHER" id="PTHR45639:SF4">
    <property type="entry name" value="HSC70CB, ISOFORM G"/>
    <property type="match status" value="1"/>
</dbReference>
<dbReference type="InterPro" id="IPR013126">
    <property type="entry name" value="Hsp_70_fam"/>
</dbReference>
<dbReference type="Gene3D" id="3.90.640.10">
    <property type="entry name" value="Actin, Chain A, domain 4"/>
    <property type="match status" value="1"/>
</dbReference>
<keyword evidence="2" id="KW-0067">ATP-binding</keyword>
<dbReference type="Gene3D" id="2.60.34.10">
    <property type="entry name" value="Substrate Binding Domain Of DNAk, Chain A, domain 1"/>
    <property type="match status" value="1"/>
</dbReference>
<dbReference type="PRINTS" id="PR00301">
    <property type="entry name" value="HEATSHOCK70"/>
</dbReference>
<proteinExistence type="predicted"/>
<dbReference type="RefSeq" id="XP_005713917.1">
    <property type="nucleotide sequence ID" value="XM_005713860.1"/>
</dbReference>
<protein>
    <submittedName>
        <fullName evidence="4">Incomplete HSP70</fullName>
    </submittedName>
</protein>
<dbReference type="Gramene" id="CDF34098">
    <property type="protein sequence ID" value="CDF34098"/>
    <property type="gene ID" value="CHC_T00010099001"/>
</dbReference>
<dbReference type="OrthoDB" id="434160at2759"/>
<feature type="compositionally biased region" description="Low complexity" evidence="3">
    <location>
        <begin position="206"/>
        <end position="219"/>
    </location>
</feature>
<dbReference type="Proteomes" id="UP000012073">
    <property type="component" value="Unassembled WGS sequence"/>
</dbReference>
<dbReference type="GO" id="GO:0005829">
    <property type="term" value="C:cytosol"/>
    <property type="evidence" value="ECO:0007669"/>
    <property type="project" value="TreeGrafter"/>
</dbReference>
<dbReference type="SUPFAM" id="SSF100934">
    <property type="entry name" value="Heat shock protein 70kD (HSP70), C-terminal subdomain"/>
    <property type="match status" value="1"/>
</dbReference>
<dbReference type="GO" id="GO:0005524">
    <property type="term" value="F:ATP binding"/>
    <property type="evidence" value="ECO:0007669"/>
    <property type="project" value="UniProtKB-KW"/>
</dbReference>
<keyword evidence="1" id="KW-0547">Nucleotide-binding</keyword>
<gene>
    <name evidence="4" type="ORF">CHC_T00010099001</name>
</gene>
<organism evidence="4 5">
    <name type="scientific">Chondrus crispus</name>
    <name type="common">Carrageen Irish moss</name>
    <name type="synonym">Polymorpha crispa</name>
    <dbReference type="NCBI Taxonomy" id="2769"/>
    <lineage>
        <taxon>Eukaryota</taxon>
        <taxon>Rhodophyta</taxon>
        <taxon>Florideophyceae</taxon>
        <taxon>Rhodymeniophycidae</taxon>
        <taxon>Gigartinales</taxon>
        <taxon>Gigartinaceae</taxon>
        <taxon>Chondrus</taxon>
    </lineage>
</organism>
<dbReference type="InterPro" id="IPR029047">
    <property type="entry name" value="HSP70_peptide-bd_sf"/>
</dbReference>
<dbReference type="Gene3D" id="1.20.1270.10">
    <property type="match status" value="1"/>
</dbReference>
<evidence type="ECO:0000256" key="3">
    <source>
        <dbReference type="SAM" id="MobiDB-lite"/>
    </source>
</evidence>
<dbReference type="PANTHER" id="PTHR45639">
    <property type="entry name" value="HSC70CB, ISOFORM G-RELATED"/>
    <property type="match status" value="1"/>
</dbReference>
<accession>R7Q8H9</accession>
<evidence type="ECO:0000256" key="2">
    <source>
        <dbReference type="ARBA" id="ARBA00022840"/>
    </source>
</evidence>
<evidence type="ECO:0000256" key="1">
    <source>
        <dbReference type="ARBA" id="ARBA00022741"/>
    </source>
</evidence>
<dbReference type="STRING" id="2769.R7Q8H9"/>
<dbReference type="KEGG" id="ccp:CHC_T00010099001"/>
<dbReference type="AlphaFoldDB" id="R7Q8H9"/>